<keyword evidence="1" id="KW-0812">Transmembrane</keyword>
<dbReference type="PANTHER" id="PTHR33408:SF2">
    <property type="entry name" value="TRANSPOSASE DDE DOMAIN-CONTAINING PROTEIN"/>
    <property type="match status" value="1"/>
</dbReference>
<evidence type="ECO:0000256" key="1">
    <source>
        <dbReference type="SAM" id="Phobius"/>
    </source>
</evidence>
<dbReference type="Pfam" id="PF05598">
    <property type="entry name" value="DUF772"/>
    <property type="match status" value="1"/>
</dbReference>
<dbReference type="InterPro" id="IPR008490">
    <property type="entry name" value="Transposase_InsH_N"/>
</dbReference>
<dbReference type="OrthoDB" id="5635346at2"/>
<organism evidence="4 5">
    <name type="scientific">Legionella fallonii LLAP-10</name>
    <dbReference type="NCBI Taxonomy" id="1212491"/>
    <lineage>
        <taxon>Bacteria</taxon>
        <taxon>Pseudomonadati</taxon>
        <taxon>Pseudomonadota</taxon>
        <taxon>Gammaproteobacteria</taxon>
        <taxon>Legionellales</taxon>
        <taxon>Legionellaceae</taxon>
        <taxon>Legionella</taxon>
    </lineage>
</organism>
<evidence type="ECO:0000313" key="5">
    <source>
        <dbReference type="Proteomes" id="UP000032430"/>
    </source>
</evidence>
<evidence type="ECO:0000259" key="2">
    <source>
        <dbReference type="Pfam" id="PF05598"/>
    </source>
</evidence>
<feature type="domain" description="Transposase DDE" evidence="3">
    <location>
        <begin position="329"/>
        <end position="427"/>
    </location>
</feature>
<dbReference type="KEGG" id="lfa:LFA_pA0075"/>
<geneLocation type="plasmid" evidence="5">
    <name>LLAP10_pA</name>
</geneLocation>
<proteinExistence type="predicted"/>
<keyword evidence="4" id="KW-0614">Plasmid</keyword>
<dbReference type="InterPro" id="IPR025668">
    <property type="entry name" value="Tnp_DDE_dom"/>
</dbReference>
<gene>
    <name evidence="4" type="ORF">LFA_pA0075</name>
</gene>
<dbReference type="HOGENOM" id="CLU_021293_2_2_6"/>
<dbReference type="Pfam" id="PF13751">
    <property type="entry name" value="DDE_Tnp_1_6"/>
    <property type="match status" value="1"/>
</dbReference>
<feature type="transmembrane region" description="Helical" evidence="1">
    <location>
        <begin position="416"/>
        <end position="436"/>
    </location>
</feature>
<dbReference type="EMBL" id="LN614828">
    <property type="protein sequence ID" value="CEG59182.1"/>
    <property type="molecule type" value="Genomic_DNA"/>
</dbReference>
<dbReference type="PANTHER" id="PTHR33408">
    <property type="entry name" value="TRANSPOSASE"/>
    <property type="match status" value="1"/>
</dbReference>
<name>A0A098GB22_9GAMM</name>
<feature type="domain" description="Transposase InsH N-terminal" evidence="2">
    <location>
        <begin position="17"/>
        <end position="113"/>
    </location>
</feature>
<dbReference type="Proteomes" id="UP000032430">
    <property type="component" value="Plasmid II"/>
</dbReference>
<dbReference type="RefSeq" id="WP_045097789.1">
    <property type="nucleotide sequence ID" value="NZ_LN614828.1"/>
</dbReference>
<accession>A0A098GB22</accession>
<keyword evidence="5" id="KW-1185">Reference proteome</keyword>
<keyword evidence="1" id="KW-1133">Transmembrane helix</keyword>
<protein>
    <submittedName>
        <fullName evidence="4">Transposase</fullName>
    </submittedName>
</protein>
<sequence length="456" mass="52207">MLGQPKDMSKDADYLLIDKLIPANHLLRKINHWFNLSIVNQLTEMYYCPNNGRPSIPPELYFRIMLLGALFGIHSTRRLIQEIQYNIAYRWFCGLSLTSSIPHHASLSRIKKRYPSEVFEQLFIAILEQCVSAGFLNKKDITTMTDSLLFNANASLNSMQRIDETERKTEMLTYKRLEKRKLLNKTHRSITDPDATLAFKQGTSRTLKYKAHVTIEKESRLIIAIKITTGATHDSQPYLEQLNYIENHLGFNIKETVADRAYGVGHIISTLHTSGIATTIPLFSTRSGTSGQIPGFYYDTGKDCYIGPANCELKRAKALCNDTATYHSKVNDCYNCSFSKECQAAKKNNGKFRVITRHIHSELFQQVITAMSTQPFKQTLSERLWKVEGIMNELKHYHGLGKARYRGLVNVQIQSYLAAIAINIKRFVFFLCLFFFSKLMVKRKPAFTTGRLVNIN</sequence>
<keyword evidence="1" id="KW-0472">Membrane</keyword>
<dbReference type="AlphaFoldDB" id="A0A098GB22"/>
<evidence type="ECO:0000313" key="4">
    <source>
        <dbReference type="EMBL" id="CEG59182.1"/>
    </source>
</evidence>
<reference evidence="4" key="1">
    <citation type="submission" date="2014-09" db="EMBL/GenBank/DDBJ databases">
        <authorList>
            <person name="GOMEZ-VALERO Laura"/>
        </authorList>
    </citation>
    <scope>NUCLEOTIDE SEQUENCE</scope>
    <source>
        <strain evidence="4">LLAP-10</strain>
        <plasmid evidence="4">II</plasmid>
    </source>
</reference>
<evidence type="ECO:0000259" key="3">
    <source>
        <dbReference type="Pfam" id="PF13751"/>
    </source>
</evidence>